<evidence type="ECO:0000259" key="9">
    <source>
        <dbReference type="Pfam" id="PF01555"/>
    </source>
</evidence>
<accession>A0A0M8QSJ2</accession>
<dbReference type="EC" id="2.1.1.-" evidence="8"/>
<dbReference type="GO" id="GO:0032259">
    <property type="term" value="P:methylation"/>
    <property type="evidence" value="ECO:0007669"/>
    <property type="project" value="UniProtKB-KW"/>
</dbReference>
<evidence type="ECO:0000313" key="10">
    <source>
        <dbReference type="EMBL" id="KOT42054.1"/>
    </source>
</evidence>
<dbReference type="EMBL" id="LGCN01000085">
    <property type="protein sequence ID" value="KOT42054.1"/>
    <property type="molecule type" value="Genomic_DNA"/>
</dbReference>
<dbReference type="PROSITE" id="PS00093">
    <property type="entry name" value="N4_MTASE"/>
    <property type="match status" value="1"/>
</dbReference>
<evidence type="ECO:0000256" key="2">
    <source>
        <dbReference type="ARBA" id="ARBA00022603"/>
    </source>
</evidence>
<dbReference type="Pfam" id="PF01555">
    <property type="entry name" value="N6_N4_Mtase"/>
    <property type="match status" value="1"/>
</dbReference>
<comment type="caution">
    <text evidence="10">The sequence shown here is derived from an EMBL/GenBank/DDBJ whole genome shotgun (WGS) entry which is preliminary data.</text>
</comment>
<keyword evidence="3" id="KW-0808">Transferase</keyword>
<proteinExistence type="inferred from homology"/>
<feature type="domain" description="DNA methylase N-4/N-6" evidence="9">
    <location>
        <begin position="35"/>
        <end position="302"/>
    </location>
</feature>
<dbReference type="GO" id="GO:0008170">
    <property type="term" value="F:N-methyltransferase activity"/>
    <property type="evidence" value="ECO:0007669"/>
    <property type="project" value="InterPro"/>
</dbReference>
<dbReference type="GO" id="GO:0009307">
    <property type="term" value="P:DNA restriction-modification system"/>
    <property type="evidence" value="ECO:0007669"/>
    <property type="project" value="UniProtKB-KW"/>
</dbReference>
<name>A0A0M8QSJ2_9ACTN</name>
<keyword evidence="6" id="KW-0238">DNA-binding</keyword>
<organism evidence="10 11">
    <name type="scientific">Streptomyces caelestis</name>
    <dbReference type="NCBI Taxonomy" id="36816"/>
    <lineage>
        <taxon>Bacteria</taxon>
        <taxon>Bacillati</taxon>
        <taxon>Actinomycetota</taxon>
        <taxon>Actinomycetes</taxon>
        <taxon>Kitasatosporales</taxon>
        <taxon>Streptomycetaceae</taxon>
        <taxon>Streptomyces</taxon>
    </lineage>
</organism>
<evidence type="ECO:0000256" key="5">
    <source>
        <dbReference type="ARBA" id="ARBA00022747"/>
    </source>
</evidence>
<dbReference type="CDD" id="cd02440">
    <property type="entry name" value="AdoMet_MTases"/>
    <property type="match status" value="1"/>
</dbReference>
<dbReference type="AlphaFoldDB" id="A0A0M8QSJ2"/>
<dbReference type="PATRIC" id="fig|36816.3.peg.2000"/>
<sequence>MENSEEISIPRQKQVAEVCEGDAYDLLGKLPPESVDLIITSPPYWGLRTYGLSHNEEILNEWLAEGGSKEQVPPYDWYRMHGGCLGMEPLPEWYVANLAEFFQRGAAALKPGGSVWVNIGDTYFARWSSIRLDGRQGLGDNPRMRRKTPMGGFRQEKQLLLIPARFAIAMQENRWILRNDVIWEKRNVPPRPEKDRLRLAHEHFFHFVKRPKEGRAKYYYDMTAVEDGARDVVTVNAAPGSDGHSATFPTKLIEPRILSSCPPNGLVLDPFCGTGRALSVAVKNGRRALGFEITPHFSKSARKNIAGKVSAHEEEQEETGEVFERRDALF</sequence>
<gene>
    <name evidence="10" type="ORF">ADK41_09290</name>
</gene>
<dbReference type="InterPro" id="IPR029063">
    <property type="entry name" value="SAM-dependent_MTases_sf"/>
</dbReference>
<keyword evidence="2" id="KW-0489">Methyltransferase</keyword>
<dbReference type="SUPFAM" id="SSF53335">
    <property type="entry name" value="S-adenosyl-L-methionine-dependent methyltransferases"/>
    <property type="match status" value="1"/>
</dbReference>
<dbReference type="GO" id="GO:0003677">
    <property type="term" value="F:DNA binding"/>
    <property type="evidence" value="ECO:0007669"/>
    <property type="project" value="UniProtKB-KW"/>
</dbReference>
<dbReference type="OrthoDB" id="9773060at2"/>
<keyword evidence="5" id="KW-0680">Restriction system</keyword>
<evidence type="ECO:0000313" key="11">
    <source>
        <dbReference type="Proteomes" id="UP000037773"/>
    </source>
</evidence>
<dbReference type="Gene3D" id="3.40.50.150">
    <property type="entry name" value="Vaccinia Virus protein VP39"/>
    <property type="match status" value="1"/>
</dbReference>
<evidence type="ECO:0000256" key="8">
    <source>
        <dbReference type="RuleBase" id="RU362026"/>
    </source>
</evidence>
<evidence type="ECO:0000256" key="3">
    <source>
        <dbReference type="ARBA" id="ARBA00022679"/>
    </source>
</evidence>
<dbReference type="InterPro" id="IPR001091">
    <property type="entry name" value="RM_Methyltransferase"/>
</dbReference>
<dbReference type="RefSeq" id="WP_078661972.1">
    <property type="nucleotide sequence ID" value="NZ_LGCN01000085.1"/>
</dbReference>
<dbReference type="PRINTS" id="PR00508">
    <property type="entry name" value="S21N4MTFRASE"/>
</dbReference>
<keyword evidence="4" id="KW-0949">S-adenosyl-L-methionine</keyword>
<evidence type="ECO:0000256" key="4">
    <source>
        <dbReference type="ARBA" id="ARBA00022691"/>
    </source>
</evidence>
<protein>
    <recommendedName>
        <fullName evidence="8">Methyltransferase</fullName>
        <ecNumber evidence="8">2.1.1.-</ecNumber>
    </recommendedName>
</protein>
<dbReference type="GO" id="GO:0015667">
    <property type="term" value="F:site-specific DNA-methyltransferase (cytosine-N4-specific) activity"/>
    <property type="evidence" value="ECO:0007669"/>
    <property type="project" value="UniProtKB-EC"/>
</dbReference>
<evidence type="ECO:0000256" key="7">
    <source>
        <dbReference type="ARBA" id="ARBA00049120"/>
    </source>
</evidence>
<evidence type="ECO:0000256" key="1">
    <source>
        <dbReference type="ARBA" id="ARBA00010203"/>
    </source>
</evidence>
<comment type="catalytic activity">
    <reaction evidence="7">
        <text>a 2'-deoxycytidine in DNA + S-adenosyl-L-methionine = an N(4)-methyl-2'-deoxycytidine in DNA + S-adenosyl-L-homocysteine + H(+)</text>
        <dbReference type="Rhea" id="RHEA:16857"/>
        <dbReference type="Rhea" id="RHEA-COMP:11369"/>
        <dbReference type="Rhea" id="RHEA-COMP:13674"/>
        <dbReference type="ChEBI" id="CHEBI:15378"/>
        <dbReference type="ChEBI" id="CHEBI:57856"/>
        <dbReference type="ChEBI" id="CHEBI:59789"/>
        <dbReference type="ChEBI" id="CHEBI:85452"/>
        <dbReference type="ChEBI" id="CHEBI:137933"/>
        <dbReference type="EC" id="2.1.1.113"/>
    </reaction>
</comment>
<comment type="similarity">
    <text evidence="1">Belongs to the N(4)/N(6)-methyltransferase family. N(4) subfamily.</text>
</comment>
<reference evidence="10 11" key="1">
    <citation type="submission" date="2015-07" db="EMBL/GenBank/DDBJ databases">
        <authorList>
            <person name="Noorani M."/>
        </authorList>
    </citation>
    <scope>NUCLEOTIDE SEQUENCE [LARGE SCALE GENOMIC DNA]</scope>
    <source>
        <strain evidence="10 11">NRRL B-24567</strain>
    </source>
</reference>
<dbReference type="InterPro" id="IPR017985">
    <property type="entry name" value="MeTrfase_CN4_CS"/>
</dbReference>
<dbReference type="InterPro" id="IPR002941">
    <property type="entry name" value="DNA_methylase_N4/N6"/>
</dbReference>
<dbReference type="Proteomes" id="UP000037773">
    <property type="component" value="Unassembled WGS sequence"/>
</dbReference>
<evidence type="ECO:0000256" key="6">
    <source>
        <dbReference type="ARBA" id="ARBA00023125"/>
    </source>
</evidence>
<keyword evidence="11" id="KW-1185">Reference proteome</keyword>